<dbReference type="KEGG" id="manr:MPAN_005330"/>
<dbReference type="RefSeq" id="WP_176238485.1">
    <property type="nucleotide sequence ID" value="NZ_AP024412.1"/>
</dbReference>
<proteinExistence type="predicted"/>
<sequence length="147" mass="17579">MELFIVILGMIFCILNWFFFGTGHFHLSFIEKIKYRKFKLGNFYFTLVISISMLSLYVISFFNELIQFKKIILIMFCIEFGGTIIYILALDLIGINNKNKEIIKHILEQISKNSHMKKDEIIYNVRTQFRELSIKDIEKQYNKIDRS</sequence>
<evidence type="ECO:0000313" key="1">
    <source>
        <dbReference type="EMBL" id="BCR35640.1"/>
    </source>
</evidence>
<name>A0A7U9TI53_9MOLU</name>
<gene>
    <name evidence="1" type="ORF">MPAN_005330</name>
</gene>
<protein>
    <submittedName>
        <fullName evidence="1">Uncharacterized protein</fullName>
    </submittedName>
</protein>
<dbReference type="EMBL" id="AP024412">
    <property type="protein sequence ID" value="BCR35640.1"/>
    <property type="molecule type" value="Genomic_DNA"/>
</dbReference>
<dbReference type="Proteomes" id="UP000620133">
    <property type="component" value="Chromosome"/>
</dbReference>
<accession>A0A7U9TI53</accession>
<reference evidence="1" key="1">
    <citation type="submission" date="2021-01" db="EMBL/GenBank/DDBJ databases">
        <title>Draft genome sequence of Acholeplasmataceae bacterium strain Mahy22.</title>
        <authorList>
            <person name="Watanabe M."/>
            <person name="Kojima H."/>
            <person name="Fukui M."/>
        </authorList>
    </citation>
    <scope>NUCLEOTIDE SEQUENCE</scope>
    <source>
        <strain evidence="1">Mahy22</strain>
    </source>
</reference>
<evidence type="ECO:0000313" key="2">
    <source>
        <dbReference type="Proteomes" id="UP000620133"/>
    </source>
</evidence>
<dbReference type="AlphaFoldDB" id="A0A7U9TI53"/>
<keyword evidence="2" id="KW-1185">Reference proteome</keyword>
<organism evidence="1 2">
    <name type="scientific">Mariniplasma anaerobium</name>
    <dbReference type="NCBI Taxonomy" id="2735436"/>
    <lineage>
        <taxon>Bacteria</taxon>
        <taxon>Bacillati</taxon>
        <taxon>Mycoplasmatota</taxon>
        <taxon>Mollicutes</taxon>
        <taxon>Acholeplasmatales</taxon>
        <taxon>Acholeplasmataceae</taxon>
        <taxon>Mariniplasma</taxon>
    </lineage>
</organism>